<name>A0ABQ8WWX6_PENCH</name>
<keyword evidence="2" id="KW-1185">Reference proteome</keyword>
<protein>
    <submittedName>
        <fullName evidence="1">Trehalose-6-P synthase/phosphatase complex synthase subunit</fullName>
    </submittedName>
</protein>
<dbReference type="EMBL" id="JAPVEB010000001">
    <property type="protein sequence ID" value="KAJ5283465.1"/>
    <property type="molecule type" value="Genomic_DNA"/>
</dbReference>
<dbReference type="Pfam" id="PF00982">
    <property type="entry name" value="Glyco_transf_20"/>
    <property type="match status" value="2"/>
</dbReference>
<sequence length="198" mass="22373">MGRIGKAAWDAYYEVNLIFAEVNAPQRHEGDSTSIHDYHLKLLPQFLRETTQLSGLEVKIGFFLHTPFPSSAVYSILLMGETILAGLLHCDLVGFHTVSYARHFLTISSGNSPETQAMFSTTRYRGAKLIVRVDRLDYIKGVPQKLHALETFLNRYPEWVRKVVLMQVAVPTRQDVGEYQSLQAEVNELVGRLNANHG</sequence>
<accession>A0ABQ8WWX6</accession>
<proteinExistence type="predicted"/>
<dbReference type="SUPFAM" id="SSF53756">
    <property type="entry name" value="UDP-Glycosyltransferase/glycogen phosphorylase"/>
    <property type="match status" value="1"/>
</dbReference>
<gene>
    <name evidence="1" type="ORF">N7505_001445</name>
</gene>
<dbReference type="Proteomes" id="UP001220256">
    <property type="component" value="Unassembled WGS sequence"/>
</dbReference>
<dbReference type="Gene3D" id="3.40.50.2000">
    <property type="entry name" value="Glycogen Phosphorylase B"/>
    <property type="match status" value="1"/>
</dbReference>
<evidence type="ECO:0000313" key="2">
    <source>
        <dbReference type="Proteomes" id="UP001220256"/>
    </source>
</evidence>
<evidence type="ECO:0000313" key="1">
    <source>
        <dbReference type="EMBL" id="KAJ5283465.1"/>
    </source>
</evidence>
<comment type="caution">
    <text evidence="1">The sequence shown here is derived from an EMBL/GenBank/DDBJ whole genome shotgun (WGS) entry which is preliminary data.</text>
</comment>
<organism evidence="1 2">
    <name type="scientific">Penicillium chrysogenum</name>
    <name type="common">Penicillium notatum</name>
    <dbReference type="NCBI Taxonomy" id="5076"/>
    <lineage>
        <taxon>Eukaryota</taxon>
        <taxon>Fungi</taxon>
        <taxon>Dikarya</taxon>
        <taxon>Ascomycota</taxon>
        <taxon>Pezizomycotina</taxon>
        <taxon>Eurotiomycetes</taxon>
        <taxon>Eurotiomycetidae</taxon>
        <taxon>Eurotiales</taxon>
        <taxon>Aspergillaceae</taxon>
        <taxon>Penicillium</taxon>
        <taxon>Penicillium chrysogenum species complex</taxon>
    </lineage>
</organism>
<dbReference type="PANTHER" id="PTHR10788:SF106">
    <property type="entry name" value="BCDNA.GH08860"/>
    <property type="match status" value="1"/>
</dbReference>
<reference evidence="1 2" key="1">
    <citation type="journal article" date="2023" name="IMA Fungus">
        <title>Comparative genomic study of the Penicillium genus elucidates a diverse pangenome and 15 lateral gene transfer events.</title>
        <authorList>
            <person name="Petersen C."/>
            <person name="Sorensen T."/>
            <person name="Nielsen M.R."/>
            <person name="Sondergaard T.E."/>
            <person name="Sorensen J.L."/>
            <person name="Fitzpatrick D.A."/>
            <person name="Frisvad J.C."/>
            <person name="Nielsen K.L."/>
        </authorList>
    </citation>
    <scope>NUCLEOTIDE SEQUENCE [LARGE SCALE GENOMIC DNA]</scope>
    <source>
        <strain evidence="1 2">IBT 3361</strain>
    </source>
</reference>
<dbReference type="InterPro" id="IPR001830">
    <property type="entry name" value="Glyco_trans_20"/>
</dbReference>
<dbReference type="PANTHER" id="PTHR10788">
    <property type="entry name" value="TREHALOSE-6-PHOSPHATE SYNTHASE"/>
    <property type="match status" value="1"/>
</dbReference>